<dbReference type="SMART" id="SM00477">
    <property type="entry name" value="NUC"/>
    <property type="match status" value="1"/>
</dbReference>
<dbReference type="InterPro" id="IPR044929">
    <property type="entry name" value="DNA/RNA_non-sp_Endonuclease_sf"/>
</dbReference>
<dbReference type="EMBL" id="JAVIXS010000014">
    <property type="protein sequence ID" value="MDR4953421.1"/>
    <property type="molecule type" value="Genomic_DNA"/>
</dbReference>
<dbReference type="SUPFAM" id="SSF50494">
    <property type="entry name" value="Trypsin-like serine proteases"/>
    <property type="match status" value="1"/>
</dbReference>
<dbReference type="SMART" id="SM00892">
    <property type="entry name" value="Endonuclease_NS"/>
    <property type="match status" value="1"/>
</dbReference>
<keyword evidence="9" id="KW-0255">Endonuclease</keyword>
<evidence type="ECO:0000256" key="4">
    <source>
        <dbReference type="ARBA" id="ARBA00022801"/>
    </source>
</evidence>
<keyword evidence="9" id="KW-0540">Nuclease</keyword>
<dbReference type="CDD" id="cd00091">
    <property type="entry name" value="NUC"/>
    <property type="match status" value="1"/>
</dbReference>
<dbReference type="Pfam" id="PF13365">
    <property type="entry name" value="Trypsin_2"/>
    <property type="match status" value="1"/>
</dbReference>
<evidence type="ECO:0000256" key="6">
    <source>
        <dbReference type="RuleBase" id="RU004296"/>
    </source>
</evidence>
<dbReference type="Gene3D" id="2.40.10.10">
    <property type="entry name" value="Trypsin-like serine proteases"/>
    <property type="match status" value="2"/>
</dbReference>
<dbReference type="GO" id="GO:0004519">
    <property type="term" value="F:endonuclease activity"/>
    <property type="evidence" value="ECO:0007669"/>
    <property type="project" value="UniProtKB-KW"/>
</dbReference>
<dbReference type="EC" id="3.4.21.-" evidence="6"/>
<dbReference type="InterPro" id="IPR044925">
    <property type="entry name" value="His-Me_finger_sf"/>
</dbReference>
<accession>A0ABU1E6N6</accession>
<sequence>MKLSNLKFIAETEKRFSKLSLPHAKAAIESPTWLSEKVIINERLDHLVSNRFEPFNLARERIWNKNDLMSINYLQLGFLASNPVCRIHVKNISGGNVGFGTGFLISPNLLLTNNHVFANEDDAQNSLAEFNFQYDQFGEPTVSHIFTFNAGKFFYTNERLDFTIVYVNPDSKSKIKPLYHFGFLKLTEDPNKALVSEYVSIIQHPSGQYKQIAIRENQLIAKTEDFITYSTDTAQGSSGSPVYNDQWQVVALHSSGVPRKDEQGNYLCKDGTVFQENMDENLIDWIANEGVRISSILQNVKSNINSIRAKFPNNLVEEIFNNSNSISDVQILTEQTLHQPPSDNKKLNEMSNKITFNVPVEITIGIGLTDNSVLQNTTDSISTNRDTKEQSFFIEKAKNPNYKGRNGYDANFVSSDNFKIEIEDLLKSQSKNLAPLLNPTETNKSFLHYFNFSIAIHKSRKLCIMTAVNIDGNRLDPIKRENTKWIIDPRMDEKYQTGPAVYADNDLDRGHMVRRLDPVWGPNAAAANDDTFHFSNSTPQHKDLNQKTWLSLENYILDSAGREDIKVSVFTGPVFSEDDIPYRGVLLPLQFWKVAVMIKADGTPSVSGYMLKQPDNIEDFRNKEGIREDGFGQFKTYQVPLQKIADLTGIAFNDYNEFDPLNRFDLRETLQLIEITGKDDIKL</sequence>
<reference evidence="9 10" key="1">
    <citation type="submission" date="2023-08" db="EMBL/GenBank/DDBJ databases">
        <authorList>
            <person name="Maltman C."/>
        </authorList>
    </citation>
    <scope>NUCLEOTIDE SEQUENCE [LARGE SCALE GENOMIC DNA]</scope>
    <source>
        <strain evidence="9 10">ES2</strain>
    </source>
</reference>
<evidence type="ECO:0000256" key="2">
    <source>
        <dbReference type="ARBA" id="ARBA00022670"/>
    </source>
</evidence>
<protein>
    <recommendedName>
        <fullName evidence="6">Serine protease</fullName>
        <ecNumber evidence="6">3.4.21.-</ecNumber>
    </recommendedName>
</protein>
<name>A0ABU1E6N6_9FLAO</name>
<evidence type="ECO:0000313" key="10">
    <source>
        <dbReference type="Proteomes" id="UP001260959"/>
    </source>
</evidence>
<keyword evidence="5 6" id="KW-0720">Serine protease</keyword>
<dbReference type="Pfam" id="PF01223">
    <property type="entry name" value="Endonuclease_NS"/>
    <property type="match status" value="1"/>
</dbReference>
<dbReference type="RefSeq" id="WP_309522524.1">
    <property type="nucleotide sequence ID" value="NZ_JAVIXS010000014.1"/>
</dbReference>
<proteinExistence type="inferred from homology"/>
<comment type="caution">
    <text evidence="9">The sequence shown here is derived from an EMBL/GenBank/DDBJ whole genome shotgun (WGS) entry which is preliminary data.</text>
</comment>
<dbReference type="SUPFAM" id="SSF54060">
    <property type="entry name" value="His-Me finger endonucleases"/>
    <property type="match status" value="1"/>
</dbReference>
<dbReference type="InterPro" id="IPR040255">
    <property type="entry name" value="Non-specific_endonuclease"/>
</dbReference>
<dbReference type="InterPro" id="IPR001604">
    <property type="entry name" value="Endo_G_ENPP1-like_dom"/>
</dbReference>
<feature type="domain" description="ENPP1-3/EXOG-like endonuclease/phosphodiesterase" evidence="7">
    <location>
        <begin position="449"/>
        <end position="659"/>
    </location>
</feature>
<dbReference type="PANTHER" id="PTHR13966">
    <property type="entry name" value="ENDONUCLEASE RELATED"/>
    <property type="match status" value="1"/>
</dbReference>
<feature type="domain" description="DNA/RNA non-specific endonuclease/pyrophosphatase/phosphodiesterase" evidence="8">
    <location>
        <begin position="448"/>
        <end position="664"/>
    </location>
</feature>
<comment type="similarity">
    <text evidence="1 6">Belongs to the peptidase S1B family.</text>
</comment>
<dbReference type="InterPro" id="IPR043504">
    <property type="entry name" value="Peptidase_S1_PA_chymotrypsin"/>
</dbReference>
<keyword evidence="3" id="KW-0732">Signal</keyword>
<gene>
    <name evidence="9" type="ORF">REB14_14680</name>
</gene>
<dbReference type="PRINTS" id="PR00839">
    <property type="entry name" value="V8PROTEASE"/>
</dbReference>
<dbReference type="PANTHER" id="PTHR13966:SF5">
    <property type="entry name" value="ENDONUCLEASE G, MITOCHONDRIAL"/>
    <property type="match status" value="1"/>
</dbReference>
<evidence type="ECO:0000256" key="3">
    <source>
        <dbReference type="ARBA" id="ARBA00022729"/>
    </source>
</evidence>
<keyword evidence="2 6" id="KW-0645">Protease</keyword>
<dbReference type="InterPro" id="IPR008256">
    <property type="entry name" value="Peptidase_S1B"/>
</dbReference>
<keyword evidence="10" id="KW-1185">Reference proteome</keyword>
<evidence type="ECO:0000259" key="8">
    <source>
        <dbReference type="SMART" id="SM00892"/>
    </source>
</evidence>
<keyword evidence="4 6" id="KW-0378">Hydrolase</keyword>
<dbReference type="Proteomes" id="UP001260959">
    <property type="component" value="Unassembled WGS sequence"/>
</dbReference>
<evidence type="ECO:0000256" key="1">
    <source>
        <dbReference type="ARBA" id="ARBA00008764"/>
    </source>
</evidence>
<evidence type="ECO:0000259" key="7">
    <source>
        <dbReference type="SMART" id="SM00477"/>
    </source>
</evidence>
<organism evidence="9 10">
    <name type="scientific">Chryseobacterium metallicongregator</name>
    <dbReference type="NCBI Taxonomy" id="3073042"/>
    <lineage>
        <taxon>Bacteria</taxon>
        <taxon>Pseudomonadati</taxon>
        <taxon>Bacteroidota</taxon>
        <taxon>Flavobacteriia</taxon>
        <taxon>Flavobacteriales</taxon>
        <taxon>Weeksellaceae</taxon>
        <taxon>Chryseobacterium group</taxon>
        <taxon>Chryseobacterium</taxon>
    </lineage>
</organism>
<dbReference type="Gene3D" id="3.40.570.10">
    <property type="entry name" value="Extracellular Endonuclease, subunit A"/>
    <property type="match status" value="1"/>
</dbReference>
<evidence type="ECO:0000256" key="5">
    <source>
        <dbReference type="ARBA" id="ARBA00022825"/>
    </source>
</evidence>
<dbReference type="InterPro" id="IPR020821">
    <property type="entry name" value="ENPP1-3/EXOG-like_nuc-like"/>
</dbReference>
<evidence type="ECO:0000313" key="9">
    <source>
        <dbReference type="EMBL" id="MDR4953421.1"/>
    </source>
</evidence>
<dbReference type="InterPro" id="IPR009003">
    <property type="entry name" value="Peptidase_S1_PA"/>
</dbReference>